<accession>A0A2V4VFH8</accession>
<reference evidence="1 4" key="1">
    <citation type="submission" date="2018-06" db="EMBL/GenBank/DDBJ databases">
        <title>Genomic Encyclopedia of Type Strains, Phase III (KMG-III): the genomes of soil and plant-associated and newly described type strains.</title>
        <authorList>
            <person name="Whitman W."/>
        </authorList>
    </citation>
    <scope>NUCLEOTIDE SEQUENCE [LARGE SCALE GENOMIC DNA]</scope>
    <source>
        <strain evidence="1 4">CECT 7022</strain>
    </source>
</reference>
<evidence type="ECO:0000313" key="2">
    <source>
        <dbReference type="EMBL" id="QKS59317.1"/>
    </source>
</evidence>
<dbReference type="AlphaFoldDB" id="A0A2V4VFH8"/>
<keyword evidence="5" id="KW-1185">Reference proteome</keyword>
<organism evidence="1 4">
    <name type="scientific">Paenibacillus barcinonensis</name>
    <dbReference type="NCBI Taxonomy" id="198119"/>
    <lineage>
        <taxon>Bacteria</taxon>
        <taxon>Bacillati</taxon>
        <taxon>Bacillota</taxon>
        <taxon>Bacilli</taxon>
        <taxon>Bacillales</taxon>
        <taxon>Paenibacillaceae</taxon>
        <taxon>Paenibacillus</taxon>
    </lineage>
</organism>
<dbReference type="RefSeq" id="WP_167433576.1">
    <property type="nucleotide sequence ID" value="NZ_CP054614.1"/>
</dbReference>
<evidence type="ECO:0000313" key="3">
    <source>
        <dbReference type="EMBL" id="QKS59371.1"/>
    </source>
</evidence>
<gene>
    <name evidence="1" type="ORF">DFQ00_101464</name>
    <name evidence="2" type="ORF">HUB98_26015</name>
    <name evidence="3" type="ORF">HUB98_26305</name>
</gene>
<sequence length="52" mass="6147">MTEARLKERVLLNRRLNALRRLRAAAFPGTETWFDTDIEYLEGKLRNREGQA</sequence>
<evidence type="ECO:0000313" key="5">
    <source>
        <dbReference type="Proteomes" id="UP000509327"/>
    </source>
</evidence>
<proteinExistence type="predicted"/>
<dbReference type="EMBL" id="CP054614">
    <property type="protein sequence ID" value="QKS59371.1"/>
    <property type="molecule type" value="Genomic_DNA"/>
</dbReference>
<dbReference type="Proteomes" id="UP000509327">
    <property type="component" value="Chromosome"/>
</dbReference>
<dbReference type="EMBL" id="QJSW01000001">
    <property type="protein sequence ID" value="PYE52526.1"/>
    <property type="molecule type" value="Genomic_DNA"/>
</dbReference>
<reference evidence="2 5" key="2">
    <citation type="submission" date="2020-06" db="EMBL/GenBank/DDBJ databases">
        <title>Complete genome of Paenibacillus barcinonensis KACC11450.</title>
        <authorList>
            <person name="Kim M."/>
            <person name="Park Y.-J."/>
            <person name="Shin J.-H."/>
        </authorList>
    </citation>
    <scope>NUCLEOTIDE SEQUENCE [LARGE SCALE GENOMIC DNA]</scope>
    <source>
        <strain evidence="2 5">KACC11450</strain>
    </source>
</reference>
<evidence type="ECO:0000313" key="1">
    <source>
        <dbReference type="EMBL" id="PYE52526.1"/>
    </source>
</evidence>
<evidence type="ECO:0000313" key="4">
    <source>
        <dbReference type="Proteomes" id="UP000247790"/>
    </source>
</evidence>
<protein>
    <submittedName>
        <fullName evidence="1">Uncharacterized protein</fullName>
    </submittedName>
</protein>
<name>A0A2V4VFH8_PAEBA</name>
<dbReference type="Proteomes" id="UP000247790">
    <property type="component" value="Unassembled WGS sequence"/>
</dbReference>
<dbReference type="EMBL" id="CP054614">
    <property type="protein sequence ID" value="QKS59317.1"/>
    <property type="molecule type" value="Genomic_DNA"/>
</dbReference>